<proteinExistence type="predicted"/>
<organism evidence="2 3">
    <name type="scientific">Oryza sativa subsp. japonica</name>
    <name type="common">Rice</name>
    <dbReference type="NCBI Taxonomy" id="39947"/>
    <lineage>
        <taxon>Eukaryota</taxon>
        <taxon>Viridiplantae</taxon>
        <taxon>Streptophyta</taxon>
        <taxon>Embryophyta</taxon>
        <taxon>Tracheophyta</taxon>
        <taxon>Spermatophyta</taxon>
        <taxon>Magnoliopsida</taxon>
        <taxon>Liliopsida</taxon>
        <taxon>Poales</taxon>
        <taxon>Poaceae</taxon>
        <taxon>BOP clade</taxon>
        <taxon>Oryzoideae</taxon>
        <taxon>Oryzeae</taxon>
        <taxon>Oryzinae</taxon>
        <taxon>Oryza</taxon>
        <taxon>Oryza sativa</taxon>
    </lineage>
</organism>
<reference evidence="3" key="1">
    <citation type="journal article" date="2005" name="Nature">
        <title>The map-based sequence of the rice genome.</title>
        <authorList>
            <consortium name="International rice genome sequencing project (IRGSP)"/>
            <person name="Matsumoto T."/>
            <person name="Wu J."/>
            <person name="Kanamori H."/>
            <person name="Katayose Y."/>
            <person name="Fujisawa M."/>
            <person name="Namiki N."/>
            <person name="Mizuno H."/>
            <person name="Yamamoto K."/>
            <person name="Antonio B.A."/>
            <person name="Baba T."/>
            <person name="Sakata K."/>
            <person name="Nagamura Y."/>
            <person name="Aoki H."/>
            <person name="Arikawa K."/>
            <person name="Arita K."/>
            <person name="Bito T."/>
            <person name="Chiden Y."/>
            <person name="Fujitsuka N."/>
            <person name="Fukunaka R."/>
            <person name="Hamada M."/>
            <person name="Harada C."/>
            <person name="Hayashi A."/>
            <person name="Hijishita S."/>
            <person name="Honda M."/>
            <person name="Hosokawa S."/>
            <person name="Ichikawa Y."/>
            <person name="Idonuma A."/>
            <person name="Iijima M."/>
            <person name="Ikeda M."/>
            <person name="Ikeno M."/>
            <person name="Ito K."/>
            <person name="Ito S."/>
            <person name="Ito T."/>
            <person name="Ito Y."/>
            <person name="Ito Y."/>
            <person name="Iwabuchi A."/>
            <person name="Kamiya K."/>
            <person name="Karasawa W."/>
            <person name="Kurita K."/>
            <person name="Katagiri S."/>
            <person name="Kikuta A."/>
            <person name="Kobayashi H."/>
            <person name="Kobayashi N."/>
            <person name="Machita K."/>
            <person name="Maehara T."/>
            <person name="Masukawa M."/>
            <person name="Mizubayashi T."/>
            <person name="Mukai Y."/>
            <person name="Nagasaki H."/>
            <person name="Nagata Y."/>
            <person name="Naito S."/>
            <person name="Nakashima M."/>
            <person name="Nakama Y."/>
            <person name="Nakamichi Y."/>
            <person name="Nakamura M."/>
            <person name="Meguro A."/>
            <person name="Negishi M."/>
            <person name="Ohta I."/>
            <person name="Ohta T."/>
            <person name="Okamoto M."/>
            <person name="Ono N."/>
            <person name="Saji S."/>
            <person name="Sakaguchi M."/>
            <person name="Sakai K."/>
            <person name="Shibata M."/>
            <person name="Shimokawa T."/>
            <person name="Song J."/>
            <person name="Takazaki Y."/>
            <person name="Terasawa K."/>
            <person name="Tsugane M."/>
            <person name="Tsuji K."/>
            <person name="Ueda S."/>
            <person name="Waki K."/>
            <person name="Yamagata H."/>
            <person name="Yamamoto M."/>
            <person name="Yamamoto S."/>
            <person name="Yamane H."/>
            <person name="Yoshiki S."/>
            <person name="Yoshihara R."/>
            <person name="Yukawa K."/>
            <person name="Zhong H."/>
            <person name="Yano M."/>
            <person name="Yuan Q."/>
            <person name="Ouyang S."/>
            <person name="Liu J."/>
            <person name="Jones K.M."/>
            <person name="Gansberger K."/>
            <person name="Moffat K."/>
            <person name="Hill J."/>
            <person name="Bera J."/>
            <person name="Fadrosh D."/>
            <person name="Jin S."/>
            <person name="Johri S."/>
            <person name="Kim M."/>
            <person name="Overton L."/>
            <person name="Reardon M."/>
            <person name="Tsitrin T."/>
            <person name="Vuong H."/>
            <person name="Weaver B."/>
            <person name="Ciecko A."/>
            <person name="Tallon L."/>
            <person name="Jackson J."/>
            <person name="Pai G."/>
            <person name="Aken S.V."/>
            <person name="Utterback T."/>
            <person name="Reidmuller S."/>
            <person name="Feldblyum T."/>
            <person name="Hsiao J."/>
            <person name="Zismann V."/>
            <person name="Iobst S."/>
            <person name="de Vazeille A.R."/>
            <person name="Buell C.R."/>
            <person name="Ying K."/>
            <person name="Li Y."/>
            <person name="Lu T."/>
            <person name="Huang Y."/>
            <person name="Zhao Q."/>
            <person name="Feng Q."/>
            <person name="Zhang L."/>
            <person name="Zhu J."/>
            <person name="Weng Q."/>
            <person name="Mu J."/>
            <person name="Lu Y."/>
            <person name="Fan D."/>
            <person name="Liu Y."/>
            <person name="Guan J."/>
            <person name="Zhang Y."/>
            <person name="Yu S."/>
            <person name="Liu X."/>
            <person name="Zhang Y."/>
            <person name="Hong G."/>
            <person name="Han B."/>
            <person name="Choisne N."/>
            <person name="Demange N."/>
            <person name="Orjeda G."/>
            <person name="Samain S."/>
            <person name="Cattolico L."/>
            <person name="Pelletier E."/>
            <person name="Couloux A."/>
            <person name="Segurens B."/>
            <person name="Wincker P."/>
            <person name="D'Hont A."/>
            <person name="Scarpelli C."/>
            <person name="Weissenbach J."/>
            <person name="Salanoubat M."/>
            <person name="Quetier F."/>
            <person name="Yu Y."/>
            <person name="Kim H.R."/>
            <person name="Rambo T."/>
            <person name="Currie J."/>
            <person name="Collura K."/>
            <person name="Luo M."/>
            <person name="Yang T."/>
            <person name="Ammiraju J.S.S."/>
            <person name="Engler F."/>
            <person name="Soderlund C."/>
            <person name="Wing R.A."/>
            <person name="Palmer L.E."/>
            <person name="de la Bastide M."/>
            <person name="Spiegel L."/>
            <person name="Nascimento L."/>
            <person name="Zutavern T."/>
            <person name="O'Shaughnessy A."/>
            <person name="Dike S."/>
            <person name="Dedhia N."/>
            <person name="Preston R."/>
            <person name="Balija V."/>
            <person name="McCombie W.R."/>
            <person name="Chow T."/>
            <person name="Chen H."/>
            <person name="Chung M."/>
            <person name="Chen C."/>
            <person name="Shaw J."/>
            <person name="Wu H."/>
            <person name="Hsiao K."/>
            <person name="Chao Y."/>
            <person name="Chu M."/>
            <person name="Cheng C."/>
            <person name="Hour A."/>
            <person name="Lee P."/>
            <person name="Lin S."/>
            <person name="Lin Y."/>
            <person name="Liou J."/>
            <person name="Liu S."/>
            <person name="Hsing Y."/>
            <person name="Raghuvanshi S."/>
            <person name="Mohanty A."/>
            <person name="Bharti A.K."/>
            <person name="Gaur A."/>
            <person name="Gupta V."/>
            <person name="Kumar D."/>
            <person name="Ravi V."/>
            <person name="Vij S."/>
            <person name="Kapur A."/>
            <person name="Khurana P."/>
            <person name="Khurana P."/>
            <person name="Khurana J.P."/>
            <person name="Tyagi A.K."/>
            <person name="Gaikwad K."/>
            <person name="Singh A."/>
            <person name="Dalal V."/>
            <person name="Srivastava S."/>
            <person name="Dixit A."/>
            <person name="Pal A.K."/>
            <person name="Ghazi I.A."/>
            <person name="Yadav M."/>
            <person name="Pandit A."/>
            <person name="Bhargava A."/>
            <person name="Sureshbabu K."/>
            <person name="Batra K."/>
            <person name="Sharma T.R."/>
            <person name="Mohapatra T."/>
            <person name="Singh N.K."/>
            <person name="Messing J."/>
            <person name="Nelson A.B."/>
            <person name="Fuks G."/>
            <person name="Kavchok S."/>
            <person name="Keizer G."/>
            <person name="Linton E."/>
            <person name="Llaca V."/>
            <person name="Song R."/>
            <person name="Tanyolac B."/>
            <person name="Young S."/>
            <person name="Ho-Il K."/>
            <person name="Hahn J.H."/>
            <person name="Sangsakoo G."/>
            <person name="Vanavichit A."/>
            <person name="de Mattos Luiz.A.T."/>
            <person name="Zimmer P.D."/>
            <person name="Malone G."/>
            <person name="Dellagostin O."/>
            <person name="de Oliveira A.C."/>
            <person name="Bevan M."/>
            <person name="Bancroft I."/>
            <person name="Minx P."/>
            <person name="Cordum H."/>
            <person name="Wilson R."/>
            <person name="Cheng Z."/>
            <person name="Jin W."/>
            <person name="Jiang J."/>
            <person name="Leong S.A."/>
            <person name="Iwama H."/>
            <person name="Gojobori T."/>
            <person name="Itoh T."/>
            <person name="Niimura Y."/>
            <person name="Fujii Y."/>
            <person name="Habara T."/>
            <person name="Sakai H."/>
            <person name="Sato Y."/>
            <person name="Wilson G."/>
            <person name="Kumar K."/>
            <person name="McCouch S."/>
            <person name="Juretic N."/>
            <person name="Hoen D."/>
            <person name="Wright S."/>
            <person name="Bruskiewich R."/>
            <person name="Bureau T."/>
            <person name="Miyao A."/>
            <person name="Hirochika H."/>
            <person name="Nishikawa T."/>
            <person name="Kadowaki K."/>
            <person name="Sugiura M."/>
            <person name="Burr B."/>
            <person name="Sasaki T."/>
        </authorList>
    </citation>
    <scope>NUCLEOTIDE SEQUENCE [LARGE SCALE GENOMIC DNA]</scope>
    <source>
        <strain evidence="3">cv. Nipponbare</strain>
    </source>
</reference>
<sequence>MGTVAKGTTRAAVHGSRSPATTTLHNKEEVETAVERGREQKHKAREEVEDKVDASIADHRQPTTK</sequence>
<evidence type="ECO:0000313" key="3">
    <source>
        <dbReference type="Proteomes" id="UP000000763"/>
    </source>
</evidence>
<dbReference type="AlphaFoldDB" id="Q84YS1"/>
<feature type="region of interest" description="Disordered" evidence="1">
    <location>
        <begin position="1"/>
        <end position="65"/>
    </location>
</feature>
<evidence type="ECO:0000256" key="1">
    <source>
        <dbReference type="SAM" id="MobiDB-lite"/>
    </source>
</evidence>
<accession>Q84YS1</accession>
<dbReference type="Proteomes" id="UP000000763">
    <property type="component" value="Chromosome 7"/>
</dbReference>
<evidence type="ECO:0000313" key="2">
    <source>
        <dbReference type="EMBL" id="BAC57371.1"/>
    </source>
</evidence>
<gene>
    <name evidence="2" type="primary">OSJNBa0027N13.115</name>
</gene>
<protein>
    <submittedName>
        <fullName evidence="2">Uncharacterized protein</fullName>
    </submittedName>
</protein>
<dbReference type="EMBL" id="AP005641">
    <property type="protein sequence ID" value="BAC57371.1"/>
    <property type="molecule type" value="Genomic_DNA"/>
</dbReference>
<reference evidence="3" key="2">
    <citation type="journal article" date="2008" name="Nucleic Acids Res.">
        <title>The rice annotation project database (RAP-DB): 2008 update.</title>
        <authorList>
            <consortium name="The rice annotation project (RAP)"/>
        </authorList>
    </citation>
    <scope>GENOME REANNOTATION</scope>
    <source>
        <strain evidence="3">cv. Nipponbare</strain>
    </source>
</reference>
<feature type="compositionally biased region" description="Basic and acidic residues" evidence="1">
    <location>
        <begin position="25"/>
        <end position="65"/>
    </location>
</feature>
<name>Q84YS1_ORYSJ</name>